<dbReference type="PANTHER" id="PTHR31001">
    <property type="entry name" value="UNCHARACTERIZED TRANSCRIPTIONAL REGULATORY PROTEIN"/>
    <property type="match status" value="1"/>
</dbReference>
<dbReference type="PANTHER" id="PTHR31001:SF50">
    <property type="entry name" value="ZN(II)2CYS6 TRANSCRIPTION FACTOR (EUROFUNG)"/>
    <property type="match status" value="1"/>
</dbReference>
<evidence type="ECO:0000256" key="7">
    <source>
        <dbReference type="SAM" id="Coils"/>
    </source>
</evidence>
<evidence type="ECO:0000256" key="5">
    <source>
        <dbReference type="ARBA" id="ARBA00023163"/>
    </source>
</evidence>
<keyword evidence="2" id="KW-0479">Metal-binding</keyword>
<evidence type="ECO:0000256" key="2">
    <source>
        <dbReference type="ARBA" id="ARBA00022723"/>
    </source>
</evidence>
<organism evidence="10">
    <name type="scientific">Penicillium chrysogenum</name>
    <name type="common">Penicillium notatum</name>
    <dbReference type="NCBI Taxonomy" id="5076"/>
    <lineage>
        <taxon>Eukaryota</taxon>
        <taxon>Fungi</taxon>
        <taxon>Dikarya</taxon>
        <taxon>Ascomycota</taxon>
        <taxon>Pezizomycotina</taxon>
        <taxon>Eurotiomycetes</taxon>
        <taxon>Eurotiomycetidae</taxon>
        <taxon>Eurotiales</taxon>
        <taxon>Aspergillaceae</taxon>
        <taxon>Penicillium</taxon>
        <taxon>Penicillium chrysogenum species complex</taxon>
    </lineage>
</organism>
<dbReference type="EMBL" id="CM002800">
    <property type="protein sequence ID" value="KZN85698.1"/>
    <property type="molecule type" value="Genomic_DNA"/>
</dbReference>
<feature type="coiled-coil region" evidence="7">
    <location>
        <begin position="87"/>
        <end position="114"/>
    </location>
</feature>
<name>A0A167R8V3_PENCH</name>
<dbReference type="Gene3D" id="4.10.240.10">
    <property type="entry name" value="Zn(2)-C6 fungal-type DNA-binding domain"/>
    <property type="match status" value="1"/>
</dbReference>
<protein>
    <submittedName>
        <fullName evidence="10">Putative transcriptional regulatory protein</fullName>
    </submittedName>
</protein>
<keyword evidence="5" id="KW-0804">Transcription</keyword>
<feature type="region of interest" description="Disordered" evidence="8">
    <location>
        <begin position="115"/>
        <end position="144"/>
    </location>
</feature>
<dbReference type="Pfam" id="PF04082">
    <property type="entry name" value="Fungal_trans"/>
    <property type="match status" value="1"/>
</dbReference>
<feature type="compositionally biased region" description="Basic and acidic residues" evidence="8">
    <location>
        <begin position="1"/>
        <end position="13"/>
    </location>
</feature>
<dbReference type="InterPro" id="IPR036864">
    <property type="entry name" value="Zn2-C6_fun-type_DNA-bd_sf"/>
</dbReference>
<comment type="subcellular location">
    <subcellularLocation>
        <location evidence="1">Nucleus</location>
    </subcellularLocation>
</comment>
<dbReference type="Pfam" id="PF00172">
    <property type="entry name" value="Zn_clus"/>
    <property type="match status" value="1"/>
</dbReference>
<proteinExistence type="predicted"/>
<evidence type="ECO:0000256" key="3">
    <source>
        <dbReference type="ARBA" id="ARBA00023015"/>
    </source>
</evidence>
<reference evidence="10" key="1">
    <citation type="journal article" date="2014" name="Genome Announc.">
        <title>Complete sequencing and chromosome-scale genome assembly of the industrial progenitor strain P2niaD18 from the penicillin producer Penicillium chrysogenum.</title>
        <authorList>
            <person name="Specht T."/>
            <person name="Dahlmann T.A."/>
            <person name="Zadra I."/>
            <person name="Kurnsteiner H."/>
            <person name="Kuck U."/>
        </authorList>
    </citation>
    <scope>NUCLEOTIDE SEQUENCE [LARGE SCALE GENOMIC DNA]</scope>
    <source>
        <strain evidence="10">P2niaD18</strain>
    </source>
</reference>
<evidence type="ECO:0000259" key="9">
    <source>
        <dbReference type="PROSITE" id="PS50048"/>
    </source>
</evidence>
<feature type="region of interest" description="Disordered" evidence="8">
    <location>
        <begin position="1"/>
        <end position="21"/>
    </location>
</feature>
<dbReference type="InterPro" id="IPR007219">
    <property type="entry name" value="XnlR_reg_dom"/>
</dbReference>
<dbReference type="SMART" id="SM00906">
    <property type="entry name" value="Fungal_trans"/>
    <property type="match status" value="1"/>
</dbReference>
<keyword evidence="7" id="KW-0175">Coiled coil</keyword>
<evidence type="ECO:0000313" key="10">
    <source>
        <dbReference type="EMBL" id="KZN85698.1"/>
    </source>
</evidence>
<dbReference type="GO" id="GO:0003677">
    <property type="term" value="F:DNA binding"/>
    <property type="evidence" value="ECO:0007669"/>
    <property type="project" value="UniProtKB-KW"/>
</dbReference>
<dbReference type="AlphaFoldDB" id="A0A167R8V3"/>
<keyword evidence="6" id="KW-0539">Nucleus</keyword>
<dbReference type="InterPro" id="IPR050613">
    <property type="entry name" value="Sec_Metabolite_Reg"/>
</dbReference>
<evidence type="ECO:0000256" key="1">
    <source>
        <dbReference type="ARBA" id="ARBA00004123"/>
    </source>
</evidence>
<sequence length="847" mass="95352">MSENAEKDARSDPSGRNTTSLKPRSCIVCRSRKVRCDKRAPCSNCRRANSACVLPPTDRPPRWARRLDRLNGAVSNLHASQEAEPVAEDAMERLHNLESLVQELRVQLEQAKLATNSAAEGSSGVGSPENSAHDRQSNVSSISTANVQNKFGRMVLQGSNRSRYVSSGFWSRVNDEIDDLRADACGLLSGESDTSDEEASPGMTPSTHELERAPAERHGFLFGHNLSPFPPNLTDIHPLPSQIPFLLDVFSENVNIIFQVVHLPTIKNMVRDWRGREMKGLTPTNEALMFSIYYAAITSMEEEDVVLNFGATKADLNLKYRQGLEYALARADFLNAPNFVLVQAFAIFLSLARRHDSPSFVWMMTGLAIRMGQALGIHRDGTHFNNLSPYQTEMRRRVWWTLCMLDVRASEDQGTDYTITRASFDTKIPLNLNDADLDPESKQTPQAHDALTDMSVARVSFGMCEITRQMMAYGFKEAAPSLEEQSRLLQQIYQGLERDFLQYSTDSGNIVYWVVVTVARLLMAKMTLLIHLPLLFSSPNEDFSEELRTRLLVSSIEVAEYNHALNNEQACRHWRWAFQTYTHWYSIVYMMLEISRRPWSPLSERAWVALHSQWLIPNQSHMNRNLRVWIPLRKLMTKARKYRDMEFGRLRNDPRAAEELEQGYRFAPLPSSTGPFPPGSDSADLFLDQWRQLVIRWDENKDKAPTPGFSVSTPSNPPTAAQSIVHPAPNLSETHSSAFAVGPEYLAAEEPQFGYGVPSIGPTNFSSVMEANTGFGSGHINPAAHGQLATPAVVPWLWSDEGVLTDFTSEEQADSHVDMGEEVNWYNWASSAKDMEHYGGTYSTRPH</sequence>
<feature type="region of interest" description="Disordered" evidence="8">
    <location>
        <begin position="189"/>
        <end position="209"/>
    </location>
</feature>
<keyword evidence="4" id="KW-0238">DNA-binding</keyword>
<evidence type="ECO:0000256" key="4">
    <source>
        <dbReference type="ARBA" id="ARBA00023125"/>
    </source>
</evidence>
<dbReference type="GO" id="GO:0000981">
    <property type="term" value="F:DNA-binding transcription factor activity, RNA polymerase II-specific"/>
    <property type="evidence" value="ECO:0007669"/>
    <property type="project" value="InterPro"/>
</dbReference>
<gene>
    <name evidence="10" type="ORF">EN45_098910</name>
</gene>
<dbReference type="CDD" id="cd12148">
    <property type="entry name" value="fungal_TF_MHR"/>
    <property type="match status" value="1"/>
</dbReference>
<dbReference type="GO" id="GO:0006351">
    <property type="term" value="P:DNA-templated transcription"/>
    <property type="evidence" value="ECO:0007669"/>
    <property type="project" value="InterPro"/>
</dbReference>
<feature type="domain" description="Zn(2)-C6 fungal-type" evidence="9">
    <location>
        <begin position="25"/>
        <end position="54"/>
    </location>
</feature>
<dbReference type="PROSITE" id="PS00463">
    <property type="entry name" value="ZN2_CY6_FUNGAL_1"/>
    <property type="match status" value="1"/>
</dbReference>
<evidence type="ECO:0000256" key="8">
    <source>
        <dbReference type="SAM" id="MobiDB-lite"/>
    </source>
</evidence>
<dbReference type="GO" id="GO:0005634">
    <property type="term" value="C:nucleus"/>
    <property type="evidence" value="ECO:0007669"/>
    <property type="project" value="UniProtKB-SubCell"/>
</dbReference>
<dbReference type="SMART" id="SM00066">
    <property type="entry name" value="GAL4"/>
    <property type="match status" value="1"/>
</dbReference>
<dbReference type="GO" id="GO:0008270">
    <property type="term" value="F:zinc ion binding"/>
    <property type="evidence" value="ECO:0007669"/>
    <property type="project" value="InterPro"/>
</dbReference>
<dbReference type="SUPFAM" id="SSF57701">
    <property type="entry name" value="Zn2/Cys6 DNA-binding domain"/>
    <property type="match status" value="1"/>
</dbReference>
<evidence type="ECO:0000256" key="6">
    <source>
        <dbReference type="ARBA" id="ARBA00023242"/>
    </source>
</evidence>
<keyword evidence="3" id="KW-0805">Transcription regulation</keyword>
<dbReference type="PhylomeDB" id="A0A167R8V3"/>
<accession>A0A167R8V3</accession>
<dbReference type="CDD" id="cd00067">
    <property type="entry name" value="GAL4"/>
    <property type="match status" value="1"/>
</dbReference>
<dbReference type="InterPro" id="IPR001138">
    <property type="entry name" value="Zn2Cys6_DnaBD"/>
</dbReference>
<dbReference type="Proteomes" id="UP000076449">
    <property type="component" value="Chromosome III"/>
</dbReference>
<dbReference type="PROSITE" id="PS50048">
    <property type="entry name" value="ZN2_CY6_FUNGAL_2"/>
    <property type="match status" value="1"/>
</dbReference>